<name>A0A7T4PM16_9ACTN</name>
<evidence type="ECO:0000313" key="1">
    <source>
        <dbReference type="EMBL" id="QQC92665.1"/>
    </source>
</evidence>
<dbReference type="SUPFAM" id="SSF48613">
    <property type="entry name" value="Heme oxygenase-like"/>
    <property type="match status" value="1"/>
</dbReference>
<dbReference type="RefSeq" id="WP_198504333.1">
    <property type="nucleotide sequence ID" value="NZ_CP060742.1"/>
</dbReference>
<dbReference type="EMBL" id="CP065959">
    <property type="protein sequence ID" value="QQC92665.1"/>
    <property type="molecule type" value="Genomic_DNA"/>
</dbReference>
<proteinExistence type="predicted"/>
<organism evidence="1 2">
    <name type="scientific">Streptomyces alfalfae</name>
    <dbReference type="NCBI Taxonomy" id="1642299"/>
    <lineage>
        <taxon>Bacteria</taxon>
        <taxon>Bacillati</taxon>
        <taxon>Actinomycetota</taxon>
        <taxon>Actinomycetes</taxon>
        <taxon>Kitasatosporales</taxon>
        <taxon>Streptomycetaceae</taxon>
        <taxon>Streptomyces</taxon>
    </lineage>
</organism>
<dbReference type="Proteomes" id="UP000596130">
    <property type="component" value="Chromosome"/>
</dbReference>
<sequence length="232" mass="24401">MEAGTASVAAGLLAEQEQVVAKRDNALLRLAREGRVGRENLRRMVQADLLCLESETLACAVLLARFPSGMAANLFAGLNCALRSLRPTLDRCATALALPPASSLDPSTTGDAFAFPAAVSWMCLHAKPAAAALALRSGFTAYGRECRELVRVLADDGAKVPAAFHVHYSAPPASELLDLAADVVEDGVRAGEQPARAASVTQVLLTGLDSFWQFAAEVERAPSEVSIGRCGR</sequence>
<gene>
    <name evidence="1" type="ORF">I8755_33040</name>
</gene>
<dbReference type="AlphaFoldDB" id="A0A7T4PM16"/>
<protein>
    <submittedName>
        <fullName evidence="1">Uncharacterized protein</fullName>
    </submittedName>
</protein>
<evidence type="ECO:0000313" key="2">
    <source>
        <dbReference type="Proteomes" id="UP000596130"/>
    </source>
</evidence>
<accession>A0A7T4PM16</accession>
<dbReference type="InterPro" id="IPR016084">
    <property type="entry name" value="Haem_Oase-like_multi-hlx"/>
</dbReference>
<reference evidence="1 2" key="1">
    <citation type="submission" date="2020-12" db="EMBL/GenBank/DDBJ databases">
        <title>Identification and biosynthesis of polyene macrolides produced by Streptomyces alfalfae Men-myco-93-63.</title>
        <authorList>
            <person name="Liu D."/>
            <person name="Li Y."/>
            <person name="Liu L."/>
            <person name="Han X."/>
            <person name="Shen F."/>
        </authorList>
    </citation>
    <scope>NUCLEOTIDE SEQUENCE [LARGE SCALE GENOMIC DNA]</scope>
    <source>
        <strain evidence="1 2">Men-myco-93-63</strain>
    </source>
</reference>